<gene>
    <name evidence="1" type="ORF">F4V61_20360</name>
    <name evidence="2" type="ORF">NCTC8297_00115</name>
</gene>
<evidence type="ECO:0000313" key="3">
    <source>
        <dbReference type="Proteomes" id="UP000254741"/>
    </source>
</evidence>
<proteinExistence type="predicted"/>
<dbReference type="SUPFAM" id="SSF52172">
    <property type="entry name" value="CheY-like"/>
    <property type="match status" value="1"/>
</dbReference>
<dbReference type="EMBL" id="VXJW01000016">
    <property type="protein sequence ID" value="KAA8661999.1"/>
    <property type="molecule type" value="Genomic_DNA"/>
</dbReference>
<evidence type="ECO:0000313" key="4">
    <source>
        <dbReference type="Proteomes" id="UP000322837"/>
    </source>
</evidence>
<reference evidence="1 4" key="2">
    <citation type="submission" date="2019-09" db="EMBL/GenBank/DDBJ databases">
        <title>Draft genome sequence of various Type strains from the CCUG.</title>
        <authorList>
            <person name="Pineiro-Iglesias B."/>
            <person name="Tunovic T."/>
            <person name="Unosson C."/>
            <person name="Inganas E."/>
            <person name="Ohlen M."/>
            <person name="Cardew S."/>
            <person name="Jensie-Markopoulos S."/>
            <person name="Salva-Serra F."/>
            <person name="Jaen-Luchoro D."/>
            <person name="Karlsson R."/>
            <person name="Svensson-Stadler L."/>
            <person name="Chun J."/>
            <person name="Moore E."/>
        </authorList>
    </citation>
    <scope>NUCLEOTIDE SEQUENCE [LARGE SCALE GENOMIC DNA]</scope>
    <source>
        <strain evidence="1 4">CCUG 6322T</strain>
    </source>
</reference>
<organism evidence="2 3">
    <name type="scientific">Salmonella enterica subsp. arizonae</name>
    <dbReference type="NCBI Taxonomy" id="59203"/>
    <lineage>
        <taxon>Bacteria</taxon>
        <taxon>Pseudomonadati</taxon>
        <taxon>Pseudomonadota</taxon>
        <taxon>Gammaproteobacteria</taxon>
        <taxon>Enterobacterales</taxon>
        <taxon>Enterobacteriaceae</taxon>
        <taxon>Salmonella</taxon>
    </lineage>
</organism>
<dbReference type="EMBL" id="UGXG01000001">
    <property type="protein sequence ID" value="SUG44959.1"/>
    <property type="molecule type" value="Genomic_DNA"/>
</dbReference>
<dbReference type="InterPro" id="IPR011006">
    <property type="entry name" value="CheY-like_superfamily"/>
</dbReference>
<dbReference type="RefSeq" id="WP_080160891.1">
    <property type="nucleotide sequence ID" value="NZ_DACWUK010000019.1"/>
</dbReference>
<protein>
    <submittedName>
        <fullName evidence="2">Transcriptional activator SprB</fullName>
    </submittedName>
</protein>
<evidence type="ECO:0000313" key="1">
    <source>
        <dbReference type="EMBL" id="KAA8661999.1"/>
    </source>
</evidence>
<sequence>MILIAIVYSANQMTGEALRHIFKADRSIRVEFSTSQETLIEKALEMKPECIILDISLRDSFYLIYMIRNHFPAVPVIFIQKYFLFSDRIISEYFGHIFLYEYDAVLCAYPDFTPLDLFRQDVFSGTHCSGGVFLHDRYTGMTDMSLRQHLNDYLRHRLAGLVTSERIREVVMDWLVCGLSVAETGKCAQISDKVVYLYRRQVMNMIGIKNFSREFIQSLKI</sequence>
<reference evidence="2 3" key="1">
    <citation type="submission" date="2018-06" db="EMBL/GenBank/DDBJ databases">
        <authorList>
            <consortium name="Pathogen Informatics"/>
            <person name="Doyle S."/>
        </authorList>
    </citation>
    <scope>NUCLEOTIDE SEQUENCE [LARGE SCALE GENOMIC DNA]</scope>
    <source>
        <strain evidence="2 3">NCTC8297</strain>
    </source>
</reference>
<accession>A0A379T619</accession>
<dbReference type="Gene3D" id="3.40.50.2300">
    <property type="match status" value="1"/>
</dbReference>
<evidence type="ECO:0000313" key="2">
    <source>
        <dbReference type="EMBL" id="SUG44959.1"/>
    </source>
</evidence>
<dbReference type="Proteomes" id="UP000322837">
    <property type="component" value="Unassembled WGS sequence"/>
</dbReference>
<dbReference type="AlphaFoldDB" id="A0A379T619"/>
<dbReference type="Proteomes" id="UP000254741">
    <property type="component" value="Unassembled WGS sequence"/>
</dbReference>
<name>A0A379T619_SALER</name>